<dbReference type="EMBL" id="AJIL01000028">
    <property type="protein sequence ID" value="KNF01648.1"/>
    <property type="molecule type" value="Genomic_DNA"/>
</dbReference>
<evidence type="ECO:0008006" key="4">
    <source>
        <dbReference type="Google" id="ProtNLM"/>
    </source>
</evidence>
<feature type="chain" id="PRO_5005550504" description="Hydrophobin" evidence="1">
    <location>
        <begin position="19"/>
        <end position="118"/>
    </location>
</feature>
<feature type="signal peptide" evidence="1">
    <location>
        <begin position="1"/>
        <end position="18"/>
    </location>
</feature>
<evidence type="ECO:0000313" key="3">
    <source>
        <dbReference type="Proteomes" id="UP000054564"/>
    </source>
</evidence>
<protein>
    <recommendedName>
        <fullName evidence="4">Hydrophobin</fullName>
    </recommendedName>
</protein>
<sequence length="118" mass="12537">MLCLQLFLVLCVSLGVKAQGFNPAINPNPYKGYRCPTGRVAWSIDSVDQNLASHSVTRASTAVQTPGLPDPGPRFDCPNSAVASGACCSQQFNKVNSPKVVFSDVKSFCLDASGKPFK</sequence>
<name>A0A0L0VQT9_9BASI</name>
<evidence type="ECO:0000256" key="1">
    <source>
        <dbReference type="SAM" id="SignalP"/>
    </source>
</evidence>
<keyword evidence="3" id="KW-1185">Reference proteome</keyword>
<comment type="caution">
    <text evidence="2">The sequence shown here is derived from an EMBL/GenBank/DDBJ whole genome shotgun (WGS) entry which is preliminary data.</text>
</comment>
<evidence type="ECO:0000313" key="2">
    <source>
        <dbReference type="EMBL" id="KNF01648.1"/>
    </source>
</evidence>
<reference evidence="3" key="1">
    <citation type="submission" date="2014-03" db="EMBL/GenBank/DDBJ databases">
        <title>The Genome Sequence of Puccinia striiformis f. sp. tritici PST-78.</title>
        <authorList>
            <consortium name="The Broad Institute Genome Sequencing Platform"/>
            <person name="Cuomo C."/>
            <person name="Hulbert S."/>
            <person name="Chen X."/>
            <person name="Walker B."/>
            <person name="Young S.K."/>
            <person name="Zeng Q."/>
            <person name="Gargeya S."/>
            <person name="Fitzgerald M."/>
            <person name="Haas B."/>
            <person name="Abouelleil A."/>
            <person name="Alvarado L."/>
            <person name="Arachchi H.M."/>
            <person name="Berlin A.M."/>
            <person name="Chapman S.B."/>
            <person name="Goldberg J."/>
            <person name="Griggs A."/>
            <person name="Gujja S."/>
            <person name="Hansen M."/>
            <person name="Howarth C."/>
            <person name="Imamovic A."/>
            <person name="Larimer J."/>
            <person name="McCowan C."/>
            <person name="Montmayeur A."/>
            <person name="Murphy C."/>
            <person name="Neiman D."/>
            <person name="Pearson M."/>
            <person name="Priest M."/>
            <person name="Roberts A."/>
            <person name="Saif S."/>
            <person name="Shea T."/>
            <person name="Sisk P."/>
            <person name="Sykes S."/>
            <person name="Wortman J."/>
            <person name="Nusbaum C."/>
            <person name="Birren B."/>
        </authorList>
    </citation>
    <scope>NUCLEOTIDE SEQUENCE [LARGE SCALE GENOMIC DNA]</scope>
    <source>
        <strain evidence="3">race PST-78</strain>
    </source>
</reference>
<proteinExistence type="predicted"/>
<dbReference type="AlphaFoldDB" id="A0A0L0VQT9"/>
<accession>A0A0L0VQT9</accession>
<gene>
    <name evidence="2" type="ORF">PSTG_05080</name>
</gene>
<keyword evidence="1" id="KW-0732">Signal</keyword>
<dbReference type="Proteomes" id="UP000054564">
    <property type="component" value="Unassembled WGS sequence"/>
</dbReference>
<organism evidence="2 3">
    <name type="scientific">Puccinia striiformis f. sp. tritici PST-78</name>
    <dbReference type="NCBI Taxonomy" id="1165861"/>
    <lineage>
        <taxon>Eukaryota</taxon>
        <taxon>Fungi</taxon>
        <taxon>Dikarya</taxon>
        <taxon>Basidiomycota</taxon>
        <taxon>Pucciniomycotina</taxon>
        <taxon>Pucciniomycetes</taxon>
        <taxon>Pucciniales</taxon>
        <taxon>Pucciniaceae</taxon>
        <taxon>Puccinia</taxon>
    </lineage>
</organism>